<comment type="caution">
    <text evidence="1">The sequence shown here is derived from an EMBL/GenBank/DDBJ whole genome shotgun (WGS) entry which is preliminary data.</text>
</comment>
<name>A0A9X9F7D0_BACCE</name>
<evidence type="ECO:0000313" key="1">
    <source>
        <dbReference type="EMBL" id="TKJ06048.1"/>
    </source>
</evidence>
<sequence length="27" mass="2984">SSITPLKSAYYMIKVSLAILMQKIVKG</sequence>
<evidence type="ECO:0000313" key="2">
    <source>
        <dbReference type="Proteomes" id="UP000308444"/>
    </source>
</evidence>
<feature type="non-terminal residue" evidence="1">
    <location>
        <position position="1"/>
    </location>
</feature>
<proteinExistence type="predicted"/>
<protein>
    <submittedName>
        <fullName evidence="1">Glycosyltransferase family 2 protein</fullName>
    </submittedName>
</protein>
<dbReference type="Proteomes" id="UP000308444">
    <property type="component" value="Unassembled WGS sequence"/>
</dbReference>
<reference evidence="1 2" key="1">
    <citation type="journal article" date="2019" name="Environ. Microbiol.">
        <title>An active ?-lactamase is a part of an orchestrated cell wall stress resistance network of Bacillus subtilis and related rhizosphere species.</title>
        <authorList>
            <person name="Bucher T."/>
            <person name="Keren-Paz A."/>
            <person name="Hausser J."/>
            <person name="Olender T."/>
            <person name="Cytryn E."/>
            <person name="Kolodkin-Gal I."/>
        </authorList>
    </citation>
    <scope>NUCLEOTIDE SEQUENCE [LARGE SCALE GENOMIC DNA]</scope>
    <source>
        <strain evidence="1 2">I32</strain>
    </source>
</reference>
<dbReference type="AlphaFoldDB" id="A0A9X9F7D0"/>
<gene>
    <name evidence="1" type="ORF">FC695_07240</name>
</gene>
<dbReference type="EMBL" id="SZOH01000396">
    <property type="protein sequence ID" value="TKJ06048.1"/>
    <property type="molecule type" value="Genomic_DNA"/>
</dbReference>
<accession>A0A9X9F7D0</accession>
<organism evidence="1 2">
    <name type="scientific">Bacillus cereus</name>
    <dbReference type="NCBI Taxonomy" id="1396"/>
    <lineage>
        <taxon>Bacteria</taxon>
        <taxon>Bacillati</taxon>
        <taxon>Bacillota</taxon>
        <taxon>Bacilli</taxon>
        <taxon>Bacillales</taxon>
        <taxon>Bacillaceae</taxon>
        <taxon>Bacillus</taxon>
        <taxon>Bacillus cereus group</taxon>
    </lineage>
</organism>